<accession>A0AAJ1X4Z6</accession>
<dbReference type="RefSeq" id="WP_317625232.1">
    <property type="nucleotide sequence ID" value="NZ_JANFFA010000001.1"/>
</dbReference>
<gene>
    <name evidence="1" type="ORF">NOI20_05975</name>
</gene>
<evidence type="ECO:0000313" key="1">
    <source>
        <dbReference type="EMBL" id="MDQ2093649.1"/>
    </source>
</evidence>
<organism evidence="1 2">
    <name type="scientific">Rhodalgimonas zhirmunskyi</name>
    <dbReference type="NCBI Taxonomy" id="2964767"/>
    <lineage>
        <taxon>Bacteria</taxon>
        <taxon>Pseudomonadati</taxon>
        <taxon>Pseudomonadota</taxon>
        <taxon>Alphaproteobacteria</taxon>
        <taxon>Rhodobacterales</taxon>
        <taxon>Roseobacteraceae</taxon>
        <taxon>Rhodalgimonas</taxon>
    </lineage>
</organism>
<reference evidence="1" key="1">
    <citation type="submission" date="2022-07" db="EMBL/GenBank/DDBJ databases">
        <authorList>
            <person name="Otstavnykh N."/>
            <person name="Isaeva M."/>
            <person name="Bystritskaya E."/>
        </authorList>
    </citation>
    <scope>NUCLEOTIDE SEQUENCE</scope>
    <source>
        <strain evidence="1">10Alg 79</strain>
    </source>
</reference>
<dbReference type="EMBL" id="JANFFA010000001">
    <property type="protein sequence ID" value="MDQ2093649.1"/>
    <property type="molecule type" value="Genomic_DNA"/>
</dbReference>
<dbReference type="Proteomes" id="UP001227162">
    <property type="component" value="Unassembled WGS sequence"/>
</dbReference>
<evidence type="ECO:0000313" key="2">
    <source>
        <dbReference type="Proteomes" id="UP001227162"/>
    </source>
</evidence>
<proteinExistence type="predicted"/>
<dbReference type="AlphaFoldDB" id="A0AAJ1X4Z6"/>
<reference evidence="1" key="2">
    <citation type="submission" date="2023-04" db="EMBL/GenBank/DDBJ databases">
        <title>'Rhodoalgimonas zhirmunskyi' gen. nov., isolated from a red alga.</title>
        <authorList>
            <person name="Nedashkovskaya O.I."/>
            <person name="Otstavnykh N.Y."/>
            <person name="Bystritskaya E.P."/>
            <person name="Balabanova L.A."/>
            <person name="Isaeva M.P."/>
        </authorList>
    </citation>
    <scope>NUCLEOTIDE SEQUENCE</scope>
    <source>
        <strain evidence="1">10Alg 79</strain>
    </source>
</reference>
<keyword evidence="2" id="KW-1185">Reference proteome</keyword>
<name>A0AAJ1X4Z6_9RHOB</name>
<sequence length="74" mass="8593">MYVSSKSLMQCFEQDRVIRENVLVQEVVDDCDDIETLRRFQAEQAQERKEKRARIARALSFCEQRRAGVALGDG</sequence>
<comment type="caution">
    <text evidence="1">The sequence shown here is derived from an EMBL/GenBank/DDBJ whole genome shotgun (WGS) entry which is preliminary data.</text>
</comment>
<protein>
    <submittedName>
        <fullName evidence="1">Uncharacterized protein</fullName>
    </submittedName>
</protein>